<reference evidence="1 2" key="1">
    <citation type="submission" date="2015-01" db="EMBL/GenBank/DDBJ databases">
        <title>Evolution of Trichinella species and genotypes.</title>
        <authorList>
            <person name="Korhonen P.K."/>
            <person name="Edoardo P."/>
            <person name="Giuseppe L.R."/>
            <person name="Gasser R.B."/>
        </authorList>
    </citation>
    <scope>NUCLEOTIDE SEQUENCE [LARGE SCALE GENOMIC DNA]</scope>
    <source>
        <strain evidence="1">ISS120</strain>
    </source>
</reference>
<organism evidence="1 2">
    <name type="scientific">Trichinella britovi</name>
    <name type="common">Parasitic roundworm</name>
    <dbReference type="NCBI Taxonomy" id="45882"/>
    <lineage>
        <taxon>Eukaryota</taxon>
        <taxon>Metazoa</taxon>
        <taxon>Ecdysozoa</taxon>
        <taxon>Nematoda</taxon>
        <taxon>Enoplea</taxon>
        <taxon>Dorylaimia</taxon>
        <taxon>Trichinellida</taxon>
        <taxon>Trichinellidae</taxon>
        <taxon>Trichinella</taxon>
    </lineage>
</organism>
<dbReference type="EMBL" id="JYDI01006339">
    <property type="protein sequence ID" value="KRY03620.1"/>
    <property type="molecule type" value="Genomic_DNA"/>
</dbReference>
<keyword evidence="2" id="KW-1185">Reference proteome</keyword>
<sequence>MEQTECSDKIERFSSTSSFAIRVEYPAAVELAEVSEISAQVSRRLPF</sequence>
<dbReference type="Proteomes" id="UP000054653">
    <property type="component" value="Unassembled WGS sequence"/>
</dbReference>
<evidence type="ECO:0000313" key="2">
    <source>
        <dbReference type="Proteomes" id="UP000054653"/>
    </source>
</evidence>
<gene>
    <name evidence="1" type="ORF">T03_9862</name>
</gene>
<evidence type="ECO:0000313" key="1">
    <source>
        <dbReference type="EMBL" id="KRY03620.1"/>
    </source>
</evidence>
<name>A0A0V0YTH9_TRIBR</name>
<dbReference type="AlphaFoldDB" id="A0A0V0YTH9"/>
<proteinExistence type="predicted"/>
<accession>A0A0V0YTH9</accession>
<protein>
    <submittedName>
        <fullName evidence="1">Uncharacterized protein</fullName>
    </submittedName>
</protein>
<comment type="caution">
    <text evidence="1">The sequence shown here is derived from an EMBL/GenBank/DDBJ whole genome shotgun (WGS) entry which is preliminary data.</text>
</comment>